<accession>A0ABW5R2S8</accession>
<reference evidence="2" key="1">
    <citation type="journal article" date="2019" name="Int. J. Syst. Evol. Microbiol.">
        <title>The Global Catalogue of Microorganisms (GCM) 10K type strain sequencing project: providing services to taxonomists for standard genome sequencing and annotation.</title>
        <authorList>
            <consortium name="The Broad Institute Genomics Platform"/>
            <consortium name="The Broad Institute Genome Sequencing Center for Infectious Disease"/>
            <person name="Wu L."/>
            <person name="Ma J."/>
        </authorList>
    </citation>
    <scope>NUCLEOTIDE SEQUENCE [LARGE SCALE GENOMIC DNA]</scope>
    <source>
        <strain evidence="2">TISTR 1827</strain>
    </source>
</reference>
<dbReference type="Pfam" id="PF13814">
    <property type="entry name" value="Replic_Relax"/>
    <property type="match status" value="1"/>
</dbReference>
<dbReference type="RefSeq" id="WP_379278089.1">
    <property type="nucleotide sequence ID" value="NZ_JBHUGT010000043.1"/>
</dbReference>
<dbReference type="InterPro" id="IPR025855">
    <property type="entry name" value="Replic_Relax"/>
</dbReference>
<name>A0ABW5R2S8_9BACL</name>
<evidence type="ECO:0000313" key="1">
    <source>
        <dbReference type="EMBL" id="MFD2662954.1"/>
    </source>
</evidence>
<evidence type="ECO:0000313" key="2">
    <source>
        <dbReference type="Proteomes" id="UP001597493"/>
    </source>
</evidence>
<protein>
    <submittedName>
        <fullName evidence="1">Replication-relaxation family protein</fullName>
    </submittedName>
</protein>
<gene>
    <name evidence="1" type="ORF">ACFSW5_22105</name>
</gene>
<dbReference type="Proteomes" id="UP001597493">
    <property type="component" value="Unassembled WGS sequence"/>
</dbReference>
<dbReference type="EMBL" id="JBHUMY010000036">
    <property type="protein sequence ID" value="MFD2662954.1"/>
    <property type="molecule type" value="Genomic_DNA"/>
</dbReference>
<organism evidence="1 2">
    <name type="scientific">Paenibacillus thailandensis</name>
    <dbReference type="NCBI Taxonomy" id="393250"/>
    <lineage>
        <taxon>Bacteria</taxon>
        <taxon>Bacillati</taxon>
        <taxon>Bacillota</taxon>
        <taxon>Bacilli</taxon>
        <taxon>Bacillales</taxon>
        <taxon>Paenibacillaceae</taxon>
        <taxon>Paenibacillus</taxon>
    </lineage>
</organism>
<comment type="caution">
    <text evidence="1">The sequence shown here is derived from an EMBL/GenBank/DDBJ whole genome shotgun (WGS) entry which is preliminary data.</text>
</comment>
<keyword evidence="2" id="KW-1185">Reference proteome</keyword>
<proteinExistence type="predicted"/>
<sequence length="203" mass="23758">MLTQTRTQAKLTRWTEILSSCDRFGYLTTSQIQRLHNLGGRRNTTRILSDMGEFLSSFREGETVWYLNARGRKEIGSQTQRRRTLHVQHTVIRNEVYIAYRPEQWRVEYTVKWDDKTIIADALFRVKVGGPYTFLEVDVTQATTQNERKIALYRGLCDTGRWQARNGPFPEILYVTVSEHRRKRLTELLAGMNARVLTVNEMA</sequence>